<comment type="caution">
    <text evidence="1">The sequence shown here is derived from an EMBL/GenBank/DDBJ whole genome shotgun (WGS) entry which is preliminary data.</text>
</comment>
<dbReference type="Proteomes" id="UP000603602">
    <property type="component" value="Unassembled WGS sequence"/>
</dbReference>
<accession>A0ABR9B9F5</accession>
<dbReference type="RefSeq" id="WP_187716955.1">
    <property type="nucleotide sequence ID" value="NZ_JACTAH010000001.1"/>
</dbReference>
<evidence type="ECO:0000313" key="1">
    <source>
        <dbReference type="EMBL" id="MBD8502160.1"/>
    </source>
</evidence>
<sequence length="219" mass="23242">MSAPHADCAPAPGREDGPAPRLAVLLPIAQDAARGYAQLRLMAPLRRCGVELIATTADADAGAVPVLRHMASRLLTVPGALPAQYNAAAAFARADTLLLLPEGVLLPSFADQLVERALEQAGSDWGWFDMRCTRALSGLLVTAWIGLRASWRAGLHRTHPLFVRRSAFMAVGGVPSDAACVPAALARRLGASARRPVRIRTPALAGYRWVVEPAAFGTR</sequence>
<evidence type="ECO:0000313" key="2">
    <source>
        <dbReference type="Proteomes" id="UP000603602"/>
    </source>
</evidence>
<gene>
    <name evidence="1" type="ORF">IFO67_04635</name>
</gene>
<evidence type="ECO:0008006" key="3">
    <source>
        <dbReference type="Google" id="ProtNLM"/>
    </source>
</evidence>
<dbReference type="EMBL" id="JACYTO010000001">
    <property type="protein sequence ID" value="MBD8502160.1"/>
    <property type="molecule type" value="Genomic_DNA"/>
</dbReference>
<reference evidence="2" key="1">
    <citation type="submission" date="2023-07" db="EMBL/GenBank/DDBJ databases">
        <title>Thauera sp. CAU 1555 isolated from sand of Yaerae Beach.</title>
        <authorList>
            <person name="Kim W."/>
        </authorList>
    </citation>
    <scope>NUCLEOTIDE SEQUENCE [LARGE SCALE GENOMIC DNA]</scope>
    <source>
        <strain evidence="2">CAU 1555</strain>
    </source>
</reference>
<protein>
    <recommendedName>
        <fullName evidence="3">Glycosyl transferase</fullName>
    </recommendedName>
</protein>
<organism evidence="1 2">
    <name type="scientific">Thauera sedimentorum</name>
    <dbReference type="NCBI Taxonomy" id="2767595"/>
    <lineage>
        <taxon>Bacteria</taxon>
        <taxon>Pseudomonadati</taxon>
        <taxon>Pseudomonadota</taxon>
        <taxon>Betaproteobacteria</taxon>
        <taxon>Rhodocyclales</taxon>
        <taxon>Zoogloeaceae</taxon>
        <taxon>Thauera</taxon>
    </lineage>
</organism>
<keyword evidence="2" id="KW-1185">Reference proteome</keyword>
<name>A0ABR9B9F5_9RHOO</name>
<proteinExistence type="predicted"/>